<protein>
    <submittedName>
        <fullName evidence="1">Uncharacterized protein</fullName>
    </submittedName>
</protein>
<comment type="caution">
    <text evidence="1">The sequence shown here is derived from an EMBL/GenBank/DDBJ whole genome shotgun (WGS) entry which is preliminary data.</text>
</comment>
<dbReference type="EMBL" id="CAUYUJ010017265">
    <property type="protein sequence ID" value="CAK0873289.1"/>
    <property type="molecule type" value="Genomic_DNA"/>
</dbReference>
<evidence type="ECO:0000313" key="2">
    <source>
        <dbReference type="Proteomes" id="UP001189429"/>
    </source>
</evidence>
<organism evidence="1 2">
    <name type="scientific">Prorocentrum cordatum</name>
    <dbReference type="NCBI Taxonomy" id="2364126"/>
    <lineage>
        <taxon>Eukaryota</taxon>
        <taxon>Sar</taxon>
        <taxon>Alveolata</taxon>
        <taxon>Dinophyceae</taxon>
        <taxon>Prorocentrales</taxon>
        <taxon>Prorocentraceae</taxon>
        <taxon>Prorocentrum</taxon>
    </lineage>
</organism>
<reference evidence="1" key="1">
    <citation type="submission" date="2023-10" db="EMBL/GenBank/DDBJ databases">
        <authorList>
            <person name="Chen Y."/>
            <person name="Shah S."/>
            <person name="Dougan E. K."/>
            <person name="Thang M."/>
            <person name="Chan C."/>
        </authorList>
    </citation>
    <scope>NUCLEOTIDE SEQUENCE [LARGE SCALE GENOMIC DNA]</scope>
</reference>
<keyword evidence="2" id="KW-1185">Reference proteome</keyword>
<dbReference type="Proteomes" id="UP001189429">
    <property type="component" value="Unassembled WGS sequence"/>
</dbReference>
<proteinExistence type="predicted"/>
<evidence type="ECO:0000313" key="1">
    <source>
        <dbReference type="EMBL" id="CAK0873289.1"/>
    </source>
</evidence>
<sequence>MTDVSHEPKDALALLDKAASEGPGDLNKWLTAEARKLRTLGSSGEPASKRSKTAA</sequence>
<gene>
    <name evidence="1" type="ORF">PCOR1329_LOCUS58546</name>
</gene>
<name>A0ABN9VN46_9DINO</name>
<accession>A0ABN9VN46</accession>